<feature type="region of interest" description="Disordered" evidence="1">
    <location>
        <begin position="22"/>
        <end position="82"/>
    </location>
</feature>
<proteinExistence type="predicted"/>
<reference evidence="2" key="1">
    <citation type="submission" date="2021-03" db="EMBL/GenBank/DDBJ databases">
        <title>Taxonomic study of Clostridium polyendosporum from meadow-gley soil under rice.</title>
        <authorList>
            <person name="Kobayashi H."/>
            <person name="Tanizawa Y."/>
            <person name="Yagura M."/>
        </authorList>
    </citation>
    <scope>NUCLEOTIDE SEQUENCE</scope>
    <source>
        <strain evidence="2">JCM 30710</strain>
    </source>
</reference>
<dbReference type="Proteomes" id="UP000679179">
    <property type="component" value="Unassembled WGS sequence"/>
</dbReference>
<gene>
    <name evidence="2" type="ORF">CPJCM30710_33450</name>
</gene>
<sequence>MKKIIVIMITLAIILTGCSDEKKPVNNTVTENTSSEKKPTNDTVAEDASSSDNQQSQPQPENTSESAKDTNSNTNSNLLENIDTTKSQFEKGYYDYQGTINNNIPIHMSLYPLDKDIVGGYFYDSKRIELQLKGKAGEKDIVLYEYNEAGKNTGIFKGTMTTVDKIKGTWMSPDNKKSYPFVLSLSTALPGAEYGKRYASALGTTSDQETEAFVTNIQNCVLKNDKKQLAELIHYPITVNIDGKATSIQNKEDFINNYDKIFYPDFKQIISNAFTKYMFANWRGVMFGDNRYNMWISKTMLEDGTKKVVIRSINN</sequence>
<dbReference type="RefSeq" id="WP_212905345.1">
    <property type="nucleotide sequence ID" value="NZ_BOPZ01000051.1"/>
</dbReference>
<evidence type="ECO:0000313" key="3">
    <source>
        <dbReference type="Proteomes" id="UP000679179"/>
    </source>
</evidence>
<evidence type="ECO:0000256" key="1">
    <source>
        <dbReference type="SAM" id="MobiDB-lite"/>
    </source>
</evidence>
<name>A0A919S3A1_9CLOT</name>
<evidence type="ECO:0000313" key="2">
    <source>
        <dbReference type="EMBL" id="GIM30679.1"/>
    </source>
</evidence>
<evidence type="ECO:0008006" key="4">
    <source>
        <dbReference type="Google" id="ProtNLM"/>
    </source>
</evidence>
<organism evidence="2 3">
    <name type="scientific">Clostridium polyendosporum</name>
    <dbReference type="NCBI Taxonomy" id="69208"/>
    <lineage>
        <taxon>Bacteria</taxon>
        <taxon>Bacillati</taxon>
        <taxon>Bacillota</taxon>
        <taxon>Clostridia</taxon>
        <taxon>Eubacteriales</taxon>
        <taxon>Clostridiaceae</taxon>
        <taxon>Clostridium</taxon>
    </lineage>
</organism>
<feature type="compositionally biased region" description="Low complexity" evidence="1">
    <location>
        <begin position="46"/>
        <end position="62"/>
    </location>
</feature>
<dbReference type="AlphaFoldDB" id="A0A919S3A1"/>
<accession>A0A919S3A1</accession>
<dbReference type="PROSITE" id="PS51257">
    <property type="entry name" value="PROKAR_LIPOPROTEIN"/>
    <property type="match status" value="1"/>
</dbReference>
<feature type="compositionally biased region" description="Low complexity" evidence="1">
    <location>
        <begin position="70"/>
        <end position="79"/>
    </location>
</feature>
<keyword evidence="3" id="KW-1185">Reference proteome</keyword>
<protein>
    <recommendedName>
        <fullName evidence="4">Lipoprotein</fullName>
    </recommendedName>
</protein>
<comment type="caution">
    <text evidence="2">The sequence shown here is derived from an EMBL/GenBank/DDBJ whole genome shotgun (WGS) entry which is preliminary data.</text>
</comment>
<dbReference type="EMBL" id="BOPZ01000051">
    <property type="protein sequence ID" value="GIM30679.1"/>
    <property type="molecule type" value="Genomic_DNA"/>
</dbReference>